<evidence type="ECO:0000256" key="1">
    <source>
        <dbReference type="SAM" id="MobiDB-lite"/>
    </source>
</evidence>
<proteinExistence type="predicted"/>
<protein>
    <submittedName>
        <fullName evidence="2">Uncharacterized protein</fullName>
    </submittedName>
</protein>
<dbReference type="EMBL" id="JABCIY010000224">
    <property type="protein sequence ID" value="KAF7187619.1"/>
    <property type="molecule type" value="Genomic_DNA"/>
</dbReference>
<reference evidence="2" key="1">
    <citation type="submission" date="2020-04" db="EMBL/GenBank/DDBJ databases">
        <title>Draft genome resource of the tomato pathogen Pseudocercospora fuligena.</title>
        <authorList>
            <person name="Zaccaron A."/>
        </authorList>
    </citation>
    <scope>NUCLEOTIDE SEQUENCE</scope>
    <source>
        <strain evidence="2">PF001</strain>
    </source>
</reference>
<comment type="caution">
    <text evidence="2">The sequence shown here is derived from an EMBL/GenBank/DDBJ whole genome shotgun (WGS) entry which is preliminary data.</text>
</comment>
<feature type="region of interest" description="Disordered" evidence="1">
    <location>
        <begin position="30"/>
        <end position="84"/>
    </location>
</feature>
<dbReference type="Proteomes" id="UP000660729">
    <property type="component" value="Unassembled WGS sequence"/>
</dbReference>
<sequence length="380" mass="42251">MSPDSTSTHVDLVEIKKSVECYAGLSFFDSPRSPDTGATMRTSGQETATASDRTLEHLDLDAPPVSQHHTMDSAGPTSTSSHESAVGLKADMHLLAPPTMTETSFFGISDDEQVPEQIASPDKPSGIPIPVSPKGFTTLAYERALRNRIPAAKLARRGVYDIEAYKPTFVHDIMMLPGSLANLIGKGSPEDIINRMTPAILPGVHSHIDSTTIIPRLIHSGRPTDHVQGMLIFGQGKDARTLIHQRYRRQHAKRKRVQVEIEVVVPSNRATPDELWRLERRTITAHAWLFSRIRECPVSDGTEDAEKKCPSWGLEEYLEGQLEDHAPLRIEADAKGDEDQQDGYIGRDVMEYEIQSEQREIVMGGGGMLDYERARYFTGW</sequence>
<gene>
    <name evidence="2" type="ORF">HII31_10958</name>
</gene>
<dbReference type="OrthoDB" id="1044435at2759"/>
<evidence type="ECO:0000313" key="2">
    <source>
        <dbReference type="EMBL" id="KAF7187619.1"/>
    </source>
</evidence>
<keyword evidence="3" id="KW-1185">Reference proteome</keyword>
<accession>A0A8H6VGW0</accession>
<evidence type="ECO:0000313" key="3">
    <source>
        <dbReference type="Proteomes" id="UP000660729"/>
    </source>
</evidence>
<feature type="compositionally biased region" description="Polar residues" evidence="1">
    <location>
        <begin position="39"/>
        <end position="52"/>
    </location>
</feature>
<name>A0A8H6VGW0_9PEZI</name>
<organism evidence="2 3">
    <name type="scientific">Pseudocercospora fuligena</name>
    <dbReference type="NCBI Taxonomy" id="685502"/>
    <lineage>
        <taxon>Eukaryota</taxon>
        <taxon>Fungi</taxon>
        <taxon>Dikarya</taxon>
        <taxon>Ascomycota</taxon>
        <taxon>Pezizomycotina</taxon>
        <taxon>Dothideomycetes</taxon>
        <taxon>Dothideomycetidae</taxon>
        <taxon>Mycosphaerellales</taxon>
        <taxon>Mycosphaerellaceae</taxon>
        <taxon>Pseudocercospora</taxon>
    </lineage>
</organism>
<dbReference type="AlphaFoldDB" id="A0A8H6VGW0"/>